<feature type="binding site" evidence="7">
    <location>
        <position position="112"/>
    </location>
    <ligand>
        <name>substrate</name>
    </ligand>
</feature>
<dbReference type="PRINTS" id="PR01100">
    <property type="entry name" value="SHIKIMTKNASE"/>
</dbReference>
<evidence type="ECO:0000256" key="1">
    <source>
        <dbReference type="ARBA" id="ARBA00022605"/>
    </source>
</evidence>
<keyword evidence="7" id="KW-0963">Cytoplasm</keyword>
<organism evidence="8 9">
    <name type="scientific">Rothia endophytica</name>
    <dbReference type="NCBI Taxonomy" id="1324766"/>
    <lineage>
        <taxon>Bacteria</taxon>
        <taxon>Bacillati</taxon>
        <taxon>Actinomycetota</taxon>
        <taxon>Actinomycetes</taxon>
        <taxon>Micrococcales</taxon>
        <taxon>Micrococcaceae</taxon>
        <taxon>Rothia</taxon>
    </lineage>
</organism>
<feature type="binding site" evidence="7">
    <location>
        <position position="149"/>
    </location>
    <ligand>
        <name>ATP</name>
        <dbReference type="ChEBI" id="CHEBI:30616"/>
    </ligand>
</feature>
<comment type="caution">
    <text evidence="8">The sequence shown here is derived from an EMBL/GenBank/DDBJ whole genome shotgun (WGS) entry which is preliminary data.</text>
</comment>
<evidence type="ECO:0000313" key="8">
    <source>
        <dbReference type="EMBL" id="GAA4793283.1"/>
    </source>
</evidence>
<dbReference type="InterPro" id="IPR000623">
    <property type="entry name" value="Shikimate_kinase/TSH1"/>
</dbReference>
<dbReference type="Pfam" id="PF01202">
    <property type="entry name" value="SKI"/>
    <property type="match status" value="1"/>
</dbReference>
<feature type="binding site" evidence="7">
    <location>
        <position position="46"/>
    </location>
    <ligand>
        <name>Mg(2+)</name>
        <dbReference type="ChEBI" id="CHEBI:18420"/>
    </ligand>
</feature>
<protein>
    <recommendedName>
        <fullName evidence="7">Shikimate kinase</fullName>
        <shortName evidence="7">SK</shortName>
        <ecNumber evidence="7">2.7.1.71</ecNumber>
    </recommendedName>
</protein>
<dbReference type="EMBL" id="BAABKP010000001">
    <property type="protein sequence ID" value="GAA4793283.1"/>
    <property type="molecule type" value="Genomic_DNA"/>
</dbReference>
<reference evidence="9" key="1">
    <citation type="journal article" date="2019" name="Int. J. Syst. Evol. Microbiol.">
        <title>The Global Catalogue of Microorganisms (GCM) 10K type strain sequencing project: providing services to taxonomists for standard genome sequencing and annotation.</title>
        <authorList>
            <consortium name="The Broad Institute Genomics Platform"/>
            <consortium name="The Broad Institute Genome Sequencing Center for Infectious Disease"/>
            <person name="Wu L."/>
            <person name="Ma J."/>
        </authorList>
    </citation>
    <scope>NUCLEOTIDE SEQUENCE [LARGE SCALE GENOMIC DNA]</scope>
    <source>
        <strain evidence="9">JCM 18541</strain>
    </source>
</reference>
<name>A0ABP9BFA3_9MICC</name>
<keyword evidence="3 7" id="KW-0547">Nucleotide-binding</keyword>
<dbReference type="EC" id="2.7.1.71" evidence="7"/>
<dbReference type="PANTHER" id="PTHR21087">
    <property type="entry name" value="SHIKIMATE KINASE"/>
    <property type="match status" value="1"/>
</dbReference>
<evidence type="ECO:0000256" key="5">
    <source>
        <dbReference type="ARBA" id="ARBA00022840"/>
    </source>
</evidence>
<keyword evidence="7" id="KW-0460">Magnesium</keyword>
<proteinExistence type="inferred from homology"/>
<dbReference type="PANTHER" id="PTHR21087:SF16">
    <property type="entry name" value="SHIKIMATE KINASE 1, CHLOROPLASTIC"/>
    <property type="match status" value="1"/>
</dbReference>
<evidence type="ECO:0000256" key="3">
    <source>
        <dbReference type="ARBA" id="ARBA00022741"/>
    </source>
</evidence>
<comment type="catalytic activity">
    <reaction evidence="7">
        <text>shikimate + ATP = 3-phosphoshikimate + ADP + H(+)</text>
        <dbReference type="Rhea" id="RHEA:13121"/>
        <dbReference type="ChEBI" id="CHEBI:15378"/>
        <dbReference type="ChEBI" id="CHEBI:30616"/>
        <dbReference type="ChEBI" id="CHEBI:36208"/>
        <dbReference type="ChEBI" id="CHEBI:145989"/>
        <dbReference type="ChEBI" id="CHEBI:456216"/>
        <dbReference type="EC" id="2.7.1.71"/>
    </reaction>
</comment>
<feature type="binding site" evidence="7">
    <location>
        <position position="87"/>
    </location>
    <ligand>
        <name>substrate</name>
    </ligand>
</feature>
<comment type="cofactor">
    <cofactor evidence="7">
        <name>Mg(2+)</name>
        <dbReference type="ChEBI" id="CHEBI:18420"/>
    </cofactor>
    <text evidence="7">Binds 1 Mg(2+) ion per subunit.</text>
</comment>
<dbReference type="HAMAP" id="MF_00109">
    <property type="entry name" value="Shikimate_kinase"/>
    <property type="match status" value="1"/>
</dbReference>
<dbReference type="Proteomes" id="UP001500187">
    <property type="component" value="Unassembled WGS sequence"/>
</dbReference>
<keyword evidence="9" id="KW-1185">Reference proteome</keyword>
<evidence type="ECO:0000256" key="6">
    <source>
        <dbReference type="ARBA" id="ARBA00023141"/>
    </source>
</evidence>
<comment type="subcellular location">
    <subcellularLocation>
        <location evidence="7">Cytoplasm</location>
    </subcellularLocation>
</comment>
<dbReference type="Gene3D" id="3.40.50.300">
    <property type="entry name" value="P-loop containing nucleotide triphosphate hydrolases"/>
    <property type="match status" value="1"/>
</dbReference>
<evidence type="ECO:0000256" key="7">
    <source>
        <dbReference type="HAMAP-Rule" id="MF_00109"/>
    </source>
</evidence>
<keyword evidence="4 7" id="KW-0418">Kinase</keyword>
<dbReference type="InterPro" id="IPR031322">
    <property type="entry name" value="Shikimate/glucono_kinase"/>
</dbReference>
<comment type="pathway">
    <text evidence="7">Metabolic intermediate biosynthesis; chorismate biosynthesis; chorismate from D-erythrose 4-phosphate and phosphoenolpyruvate: step 5/7.</text>
</comment>
<feature type="binding site" evidence="7">
    <location>
        <position position="167"/>
    </location>
    <ligand>
        <name>substrate</name>
    </ligand>
</feature>
<evidence type="ECO:0000256" key="4">
    <source>
        <dbReference type="ARBA" id="ARBA00022777"/>
    </source>
</evidence>
<sequence length="206" mass="23387">MTPRSREHAIDMTGGLAPNQVREVQETYIEKSRPVVIIGPMAAGKSYIGTHLARFYGYEFIDSDHLIVDKYGEVSQIFTDFGEDEFRRIEAEIIREVLTSPSRRNTIFSLGGGAPMTPETAELLREETVIYIKVDAETVAPRIIHGRARPLLQPNPIEKWSEIFEARRERFEELASYTLDARGGRSISDMAAEIQNFILRSRKGQV</sequence>
<comment type="function">
    <text evidence="7">Catalyzes the specific phosphorylation of the 3-hydroxyl group of shikimic acid using ATP as a cosubstrate.</text>
</comment>
<dbReference type="CDD" id="cd00464">
    <property type="entry name" value="SK"/>
    <property type="match status" value="1"/>
</dbReference>
<evidence type="ECO:0000256" key="2">
    <source>
        <dbReference type="ARBA" id="ARBA00022679"/>
    </source>
</evidence>
<gene>
    <name evidence="7" type="primary">aroK</name>
    <name evidence="8" type="ORF">GCM10023352_09870</name>
</gene>
<keyword evidence="6 7" id="KW-0057">Aromatic amino acid biosynthesis</keyword>
<comment type="similarity">
    <text evidence="7">Belongs to the shikimate kinase family.</text>
</comment>
<keyword evidence="7" id="KW-0479">Metal-binding</keyword>
<feature type="binding site" evidence="7">
    <location>
        <begin position="42"/>
        <end position="47"/>
    </location>
    <ligand>
        <name>ATP</name>
        <dbReference type="ChEBI" id="CHEBI:30616"/>
    </ligand>
</feature>
<dbReference type="RefSeq" id="WP_345445237.1">
    <property type="nucleotide sequence ID" value="NZ_BAABKP010000001.1"/>
</dbReference>
<feature type="binding site" evidence="7">
    <location>
        <position position="185"/>
    </location>
    <ligand>
        <name>ATP</name>
        <dbReference type="ChEBI" id="CHEBI:30616"/>
    </ligand>
</feature>
<accession>A0ABP9BFA3</accession>
<evidence type="ECO:0000313" key="9">
    <source>
        <dbReference type="Proteomes" id="UP001500187"/>
    </source>
</evidence>
<keyword evidence="2 7" id="KW-0808">Transferase</keyword>
<dbReference type="InterPro" id="IPR027417">
    <property type="entry name" value="P-loop_NTPase"/>
</dbReference>
<feature type="binding site" evidence="7">
    <location>
        <position position="64"/>
    </location>
    <ligand>
        <name>substrate</name>
    </ligand>
</feature>
<comment type="subunit">
    <text evidence="7">Monomer.</text>
</comment>
<keyword evidence="5 7" id="KW-0067">ATP-binding</keyword>
<keyword evidence="1 7" id="KW-0028">Amino-acid biosynthesis</keyword>
<dbReference type="SUPFAM" id="SSF52540">
    <property type="entry name" value="P-loop containing nucleoside triphosphate hydrolases"/>
    <property type="match status" value="1"/>
</dbReference>